<keyword evidence="5 6" id="KW-0472">Membrane</keyword>
<feature type="domain" description="Cytochrome c assembly protein" evidence="7">
    <location>
        <begin position="69"/>
        <end position="277"/>
    </location>
</feature>
<dbReference type="InterPro" id="IPR017562">
    <property type="entry name" value="Cyt_c_biogenesis_CcsA"/>
</dbReference>
<reference evidence="8 9" key="1">
    <citation type="journal article" date="2018" name="MBio">
        <title>Insights into the evolution of host association through the isolation and characterization of a novel human periodontal pathobiont, Desulfobulbus oralis.</title>
        <authorList>
            <person name="Cross K.L."/>
            <person name="Chirania P."/>
            <person name="Xiong W."/>
            <person name="Beall C.J."/>
            <person name="Elkins J.G."/>
            <person name="Giannone R.J."/>
            <person name="Griffen A.L."/>
            <person name="Guss A.M."/>
            <person name="Hettich R.L."/>
            <person name="Joshi S.S."/>
            <person name="Mokrzan E.M."/>
            <person name="Martin R.K."/>
            <person name="Zhulin I.B."/>
            <person name="Leys E.J."/>
            <person name="Podar M."/>
        </authorList>
    </citation>
    <scope>NUCLEOTIDE SEQUENCE [LARGE SCALE GENOMIC DNA]</scope>
    <source>
        <strain evidence="8 9">ORNL</strain>
    </source>
</reference>
<dbReference type="RefSeq" id="WP_104935876.1">
    <property type="nucleotide sequence ID" value="NZ_CP021255.1"/>
</dbReference>
<evidence type="ECO:0000256" key="5">
    <source>
        <dbReference type="ARBA" id="ARBA00023136"/>
    </source>
</evidence>
<feature type="transmembrane region" description="Helical" evidence="6">
    <location>
        <begin position="69"/>
        <end position="89"/>
    </location>
</feature>
<dbReference type="GO" id="GO:0017004">
    <property type="term" value="P:cytochrome complex assembly"/>
    <property type="evidence" value="ECO:0007669"/>
    <property type="project" value="UniProtKB-KW"/>
</dbReference>
<proteinExistence type="predicted"/>
<dbReference type="AlphaFoldDB" id="A0A2L1GLN9"/>
<evidence type="ECO:0000313" key="8">
    <source>
        <dbReference type="EMBL" id="AVD70582.1"/>
    </source>
</evidence>
<dbReference type="KEGG" id="deo:CAY53_03030"/>
<feature type="transmembrane region" description="Helical" evidence="6">
    <location>
        <begin position="191"/>
        <end position="210"/>
    </location>
</feature>
<accession>A0A2L1GLN9</accession>
<dbReference type="Pfam" id="PF01578">
    <property type="entry name" value="Cytochrom_C_asm"/>
    <property type="match status" value="1"/>
</dbReference>
<dbReference type="InterPro" id="IPR002541">
    <property type="entry name" value="Cyt_c_assembly"/>
</dbReference>
<protein>
    <submittedName>
        <fullName evidence="8">C-type cytochrome biogenesis protein CcsB</fullName>
    </submittedName>
</protein>
<evidence type="ECO:0000256" key="1">
    <source>
        <dbReference type="ARBA" id="ARBA00004141"/>
    </source>
</evidence>
<feature type="transmembrane region" description="Helical" evidence="6">
    <location>
        <begin position="250"/>
        <end position="273"/>
    </location>
</feature>
<sequence>MGSSQLFGLAMLAYILASAAYLGGLLFKTQKFWLAGRILCVCGVMLHLLATLLRWYASHQVGMGHAPLTNMYESLVFFALSVALINLFFEHRFRLHTLGAFVMPVAAVSMAYASFSDRVDASIKPLLPALQSNWLIGHVVTCFIGYGAFAVAAGLGAMYLLKNRAASPNAADRQNALVQELNDLDEFVHKTIIFGFLWLTAGIISGAVWANEAWGTYWNWDPKETWSLITWFFYAFTLHARFTGGKSGCFLAWMALFGFVAVLFTYFGVNFLLSGLHSYGSA</sequence>
<evidence type="ECO:0000259" key="7">
    <source>
        <dbReference type="Pfam" id="PF01578"/>
    </source>
</evidence>
<evidence type="ECO:0000313" key="9">
    <source>
        <dbReference type="Proteomes" id="UP000239867"/>
    </source>
</evidence>
<keyword evidence="4 6" id="KW-1133">Transmembrane helix</keyword>
<name>A0A2L1GLN9_9BACT</name>
<keyword evidence="9" id="KW-1185">Reference proteome</keyword>
<evidence type="ECO:0000256" key="6">
    <source>
        <dbReference type="SAM" id="Phobius"/>
    </source>
</evidence>
<comment type="subcellular location">
    <subcellularLocation>
        <location evidence="1">Membrane</location>
        <topology evidence="1">Multi-pass membrane protein</topology>
    </subcellularLocation>
</comment>
<dbReference type="PANTHER" id="PTHR30071">
    <property type="entry name" value="HEME EXPORTER PROTEIN C"/>
    <property type="match status" value="1"/>
</dbReference>
<dbReference type="PANTHER" id="PTHR30071:SF1">
    <property type="entry name" value="CYTOCHROME B_B6 PROTEIN-RELATED"/>
    <property type="match status" value="1"/>
</dbReference>
<feature type="transmembrane region" description="Helical" evidence="6">
    <location>
        <begin position="225"/>
        <end position="243"/>
    </location>
</feature>
<dbReference type="EMBL" id="CP021255">
    <property type="protein sequence ID" value="AVD70582.1"/>
    <property type="molecule type" value="Genomic_DNA"/>
</dbReference>
<organism evidence="8 9">
    <name type="scientific">Desulfobulbus oralis</name>
    <dbReference type="NCBI Taxonomy" id="1986146"/>
    <lineage>
        <taxon>Bacteria</taxon>
        <taxon>Pseudomonadati</taxon>
        <taxon>Thermodesulfobacteriota</taxon>
        <taxon>Desulfobulbia</taxon>
        <taxon>Desulfobulbales</taxon>
        <taxon>Desulfobulbaceae</taxon>
        <taxon>Desulfobulbus</taxon>
    </lineage>
</organism>
<dbReference type="NCBIfam" id="TIGR03144">
    <property type="entry name" value="cytochr_II_ccsB"/>
    <property type="match status" value="1"/>
</dbReference>
<evidence type="ECO:0000256" key="2">
    <source>
        <dbReference type="ARBA" id="ARBA00022692"/>
    </source>
</evidence>
<dbReference type="Proteomes" id="UP000239867">
    <property type="component" value="Chromosome"/>
</dbReference>
<keyword evidence="2 6" id="KW-0812">Transmembrane</keyword>
<gene>
    <name evidence="8" type="ORF">CAY53_03030</name>
</gene>
<dbReference type="GO" id="GO:0005886">
    <property type="term" value="C:plasma membrane"/>
    <property type="evidence" value="ECO:0007669"/>
    <property type="project" value="TreeGrafter"/>
</dbReference>
<evidence type="ECO:0000256" key="4">
    <source>
        <dbReference type="ARBA" id="ARBA00022989"/>
    </source>
</evidence>
<evidence type="ECO:0000256" key="3">
    <source>
        <dbReference type="ARBA" id="ARBA00022748"/>
    </source>
</evidence>
<feature type="transmembrane region" description="Helical" evidence="6">
    <location>
        <begin position="96"/>
        <end position="115"/>
    </location>
</feature>
<dbReference type="OrthoDB" id="9814290at2"/>
<feature type="transmembrane region" description="Helical" evidence="6">
    <location>
        <begin position="135"/>
        <end position="161"/>
    </location>
</feature>
<dbReference type="InterPro" id="IPR045062">
    <property type="entry name" value="Cyt_c_biogenesis_CcsA/CcmC"/>
</dbReference>
<dbReference type="GO" id="GO:0020037">
    <property type="term" value="F:heme binding"/>
    <property type="evidence" value="ECO:0007669"/>
    <property type="project" value="InterPro"/>
</dbReference>
<feature type="transmembrane region" description="Helical" evidence="6">
    <location>
        <begin position="34"/>
        <end position="57"/>
    </location>
</feature>
<feature type="transmembrane region" description="Helical" evidence="6">
    <location>
        <begin position="6"/>
        <end position="27"/>
    </location>
</feature>
<keyword evidence="3" id="KW-0201">Cytochrome c-type biogenesis</keyword>